<dbReference type="SUPFAM" id="SSF160240">
    <property type="entry name" value="Cation efflux protein cytoplasmic domain-like"/>
    <property type="match status" value="1"/>
</dbReference>
<comment type="subcellular location">
    <subcellularLocation>
        <location evidence="1">Membrane</location>
        <topology evidence="1">Multi-pass membrane protein</topology>
    </subcellularLocation>
</comment>
<keyword evidence="3" id="KW-0813">Transport</keyword>
<name>A0A0V1F8C2_TRIPS</name>
<dbReference type="InterPro" id="IPR058533">
    <property type="entry name" value="Cation_efflux_TM"/>
</dbReference>
<dbReference type="Proteomes" id="UP000054995">
    <property type="component" value="Unassembled WGS sequence"/>
</dbReference>
<comment type="caution">
    <text evidence="13">The sequence shown here is derived from an EMBL/GenBank/DDBJ whole genome shotgun (WGS) entry which is preliminary data.</text>
</comment>
<keyword evidence="14" id="KW-1185">Reference proteome</keyword>
<protein>
    <submittedName>
        <fullName evidence="13">Zinc transporter 2</fullName>
    </submittedName>
</protein>
<evidence type="ECO:0000256" key="8">
    <source>
        <dbReference type="ARBA" id="ARBA00023136"/>
    </source>
</evidence>
<evidence type="ECO:0000256" key="9">
    <source>
        <dbReference type="SAM" id="MobiDB-lite"/>
    </source>
</evidence>
<feature type="transmembrane region" description="Helical" evidence="10">
    <location>
        <begin position="115"/>
        <end position="137"/>
    </location>
</feature>
<evidence type="ECO:0000256" key="10">
    <source>
        <dbReference type="SAM" id="Phobius"/>
    </source>
</evidence>
<reference evidence="13 14" key="1">
    <citation type="submission" date="2015-01" db="EMBL/GenBank/DDBJ databases">
        <title>Evolution of Trichinella species and genotypes.</title>
        <authorList>
            <person name="Korhonen P.K."/>
            <person name="Edoardo P."/>
            <person name="Giuseppe L.R."/>
            <person name="Gasser R.B."/>
        </authorList>
    </citation>
    <scope>NUCLEOTIDE SEQUENCE [LARGE SCALE GENOMIC DNA]</scope>
    <source>
        <strain evidence="13">ISS470</strain>
    </source>
</reference>
<dbReference type="Pfam" id="PF01545">
    <property type="entry name" value="Cation_efflux"/>
    <property type="match status" value="2"/>
</dbReference>
<evidence type="ECO:0000259" key="11">
    <source>
        <dbReference type="Pfam" id="PF01545"/>
    </source>
</evidence>
<evidence type="ECO:0000256" key="1">
    <source>
        <dbReference type="ARBA" id="ARBA00004141"/>
    </source>
</evidence>
<evidence type="ECO:0000256" key="7">
    <source>
        <dbReference type="ARBA" id="ARBA00023065"/>
    </source>
</evidence>
<keyword evidence="8 10" id="KW-0472">Membrane</keyword>
<feature type="domain" description="Cation efflux protein transmembrane" evidence="11">
    <location>
        <begin position="212"/>
        <end position="284"/>
    </location>
</feature>
<evidence type="ECO:0000313" key="14">
    <source>
        <dbReference type="Proteomes" id="UP000054995"/>
    </source>
</evidence>
<feature type="transmembrane region" description="Helical" evidence="10">
    <location>
        <begin position="149"/>
        <end position="166"/>
    </location>
</feature>
<evidence type="ECO:0000256" key="4">
    <source>
        <dbReference type="ARBA" id="ARBA00022692"/>
    </source>
</evidence>
<evidence type="ECO:0000256" key="5">
    <source>
        <dbReference type="ARBA" id="ARBA00022906"/>
    </source>
</evidence>
<dbReference type="InterPro" id="IPR027470">
    <property type="entry name" value="Cation_efflux_CTD"/>
</dbReference>
<feature type="transmembrane region" description="Helical" evidence="10">
    <location>
        <begin position="226"/>
        <end position="249"/>
    </location>
</feature>
<evidence type="ECO:0000256" key="3">
    <source>
        <dbReference type="ARBA" id="ARBA00022448"/>
    </source>
</evidence>
<dbReference type="Pfam" id="PF16916">
    <property type="entry name" value="ZT_dimer"/>
    <property type="match status" value="1"/>
</dbReference>
<keyword evidence="6 10" id="KW-1133">Transmembrane helix</keyword>
<evidence type="ECO:0000259" key="12">
    <source>
        <dbReference type="Pfam" id="PF16916"/>
    </source>
</evidence>
<feature type="domain" description="Cation efflux protein cytoplasmic" evidence="12">
    <location>
        <begin position="288"/>
        <end position="362"/>
    </location>
</feature>
<dbReference type="Gene3D" id="1.20.1510.10">
    <property type="entry name" value="Cation efflux protein transmembrane domain"/>
    <property type="match status" value="2"/>
</dbReference>
<evidence type="ECO:0000256" key="6">
    <source>
        <dbReference type="ARBA" id="ARBA00022989"/>
    </source>
</evidence>
<dbReference type="InterPro" id="IPR036837">
    <property type="entry name" value="Cation_efflux_CTD_sf"/>
</dbReference>
<sequence length="378" mass="42377">MVDNYSFEQEKVPIYRQSAALKFKPCEKMIEMTKSDCKHNYFPDYQSSSSHICSCYQNPAPTVVLNHNNSNNNESKCLSSDSESKSTEENDSDVSNHCHNGSRKIYSTNSRDKRVLLISIFLCFFFMAAEIIGGYFAGSLAIMTDAAHLLTDLASFLISLFSMYVASRPATRRMSFGWHRAGTFLKLMASVLHCLGGHGHSHNLSSSANHLKSNVKESKNINVRAAFIHVLGDFCQSVGVLAAAFVIYYKPDLTIVDPICTFIFSVLVLITTVNIVKDVLNVLMEGSPRSISFNEVFSTLRSIEGVEKVHDLRIWSLTMDKIALSVHLAVNSDCNTQELLKNATSTLRQRYNVYESTVQIERFSNDMVQCLRCEPPNL</sequence>
<evidence type="ECO:0000256" key="2">
    <source>
        <dbReference type="ARBA" id="ARBA00008873"/>
    </source>
</evidence>
<dbReference type="GO" id="GO:0005385">
    <property type="term" value="F:zinc ion transmembrane transporter activity"/>
    <property type="evidence" value="ECO:0007669"/>
    <property type="project" value="TreeGrafter"/>
</dbReference>
<dbReference type="InterPro" id="IPR027469">
    <property type="entry name" value="Cation_efflux_TMD_sf"/>
</dbReference>
<dbReference type="NCBIfam" id="TIGR01297">
    <property type="entry name" value="CDF"/>
    <property type="match status" value="2"/>
</dbReference>
<dbReference type="InterPro" id="IPR002524">
    <property type="entry name" value="Cation_efflux"/>
</dbReference>
<organism evidence="13 14">
    <name type="scientific">Trichinella pseudospiralis</name>
    <name type="common">Parasitic roundworm</name>
    <dbReference type="NCBI Taxonomy" id="6337"/>
    <lineage>
        <taxon>Eukaryota</taxon>
        <taxon>Metazoa</taxon>
        <taxon>Ecdysozoa</taxon>
        <taxon>Nematoda</taxon>
        <taxon>Enoplea</taxon>
        <taxon>Dorylaimia</taxon>
        <taxon>Trichinellida</taxon>
        <taxon>Trichinellidae</taxon>
        <taxon>Trichinella</taxon>
    </lineage>
</organism>
<dbReference type="OrthoDB" id="9944568at2759"/>
<feature type="transmembrane region" description="Helical" evidence="10">
    <location>
        <begin position="255"/>
        <end position="276"/>
    </location>
</feature>
<dbReference type="AlphaFoldDB" id="A0A0V1F8C2"/>
<keyword evidence="5" id="KW-0864">Zinc transport</keyword>
<accession>A0A0V1F8C2</accession>
<dbReference type="PANTHER" id="PTHR11562">
    <property type="entry name" value="CATION EFFLUX PROTEIN/ ZINC TRANSPORTER"/>
    <property type="match status" value="1"/>
</dbReference>
<proteinExistence type="inferred from homology"/>
<comment type="similarity">
    <text evidence="2">Belongs to the cation diffusion facilitator (CDF) transporter (TC 2.A.4) family. SLC30A subfamily.</text>
</comment>
<dbReference type="PANTHER" id="PTHR11562:SF17">
    <property type="entry name" value="RE54080P-RELATED"/>
    <property type="match status" value="1"/>
</dbReference>
<keyword evidence="4 10" id="KW-0812">Transmembrane</keyword>
<keyword evidence="5" id="KW-0862">Zinc</keyword>
<dbReference type="GO" id="GO:0005886">
    <property type="term" value="C:plasma membrane"/>
    <property type="evidence" value="ECO:0007669"/>
    <property type="project" value="TreeGrafter"/>
</dbReference>
<dbReference type="GO" id="GO:0010043">
    <property type="term" value="P:response to zinc ion"/>
    <property type="evidence" value="ECO:0007669"/>
    <property type="project" value="TreeGrafter"/>
</dbReference>
<gene>
    <name evidence="13" type="primary">Slc30a2</name>
    <name evidence="13" type="ORF">T4D_15292</name>
</gene>
<feature type="domain" description="Cation efflux protein transmembrane" evidence="11">
    <location>
        <begin position="116"/>
        <end position="195"/>
    </location>
</feature>
<dbReference type="SUPFAM" id="SSF161111">
    <property type="entry name" value="Cation efflux protein transmembrane domain-like"/>
    <property type="match status" value="1"/>
</dbReference>
<keyword evidence="7" id="KW-0406">Ion transport</keyword>
<dbReference type="EMBL" id="JYDT01000183">
    <property type="protein sequence ID" value="KRY82232.1"/>
    <property type="molecule type" value="Genomic_DNA"/>
</dbReference>
<evidence type="ECO:0000313" key="13">
    <source>
        <dbReference type="EMBL" id="KRY82232.1"/>
    </source>
</evidence>
<dbReference type="InterPro" id="IPR050681">
    <property type="entry name" value="CDF/SLC30A"/>
</dbReference>
<feature type="region of interest" description="Disordered" evidence="9">
    <location>
        <begin position="75"/>
        <end position="96"/>
    </location>
</feature>